<evidence type="ECO:0000313" key="2">
    <source>
        <dbReference type="Proteomes" id="UP001233999"/>
    </source>
</evidence>
<feature type="non-terminal residue" evidence="1">
    <location>
        <position position="141"/>
    </location>
</feature>
<reference evidence="1" key="1">
    <citation type="journal article" date="2023" name="IScience">
        <title>Live-bearing cockroach genome reveals convergent evolutionary mechanisms linked to viviparity in insects and beyond.</title>
        <authorList>
            <person name="Fouks B."/>
            <person name="Harrison M.C."/>
            <person name="Mikhailova A.A."/>
            <person name="Marchal E."/>
            <person name="English S."/>
            <person name="Carruthers M."/>
            <person name="Jennings E.C."/>
            <person name="Chiamaka E.L."/>
            <person name="Frigard R.A."/>
            <person name="Pippel M."/>
            <person name="Attardo G.M."/>
            <person name="Benoit J.B."/>
            <person name="Bornberg-Bauer E."/>
            <person name="Tobe S.S."/>
        </authorList>
    </citation>
    <scope>NUCLEOTIDE SEQUENCE</scope>
    <source>
        <strain evidence="1">Stay&amp;Tobe</strain>
    </source>
</reference>
<sequence>STQLYYLAYFILLEHTVCLQIISELLKKFPKVVKHIIRNYRTSLMLMHITRVRNPKEHLWEPCLYALIEVLSRHSHNKALELHEIVSIGTRLSPGGWMARIFHLEVIQRYKKHIHFNHLLVNVSLVYTVNNQKEWICCKQN</sequence>
<dbReference type="Proteomes" id="UP001233999">
    <property type="component" value="Unassembled WGS sequence"/>
</dbReference>
<gene>
    <name evidence="1" type="ORF">L9F63_024067</name>
</gene>
<dbReference type="AlphaFoldDB" id="A0AAD8E869"/>
<reference evidence="1" key="2">
    <citation type="submission" date="2023-05" db="EMBL/GenBank/DDBJ databases">
        <authorList>
            <person name="Fouks B."/>
        </authorList>
    </citation>
    <scope>NUCLEOTIDE SEQUENCE</scope>
    <source>
        <strain evidence="1">Stay&amp;Tobe</strain>
        <tissue evidence="1">Testes</tissue>
    </source>
</reference>
<name>A0AAD8E869_DIPPU</name>
<protein>
    <submittedName>
        <fullName evidence="1">Uncharacterized protein</fullName>
    </submittedName>
</protein>
<dbReference type="EMBL" id="JASPKZ010008172">
    <property type="protein sequence ID" value="KAJ9580753.1"/>
    <property type="molecule type" value="Genomic_DNA"/>
</dbReference>
<comment type="caution">
    <text evidence="1">The sequence shown here is derived from an EMBL/GenBank/DDBJ whole genome shotgun (WGS) entry which is preliminary data.</text>
</comment>
<organism evidence="1 2">
    <name type="scientific">Diploptera punctata</name>
    <name type="common">Pacific beetle cockroach</name>
    <dbReference type="NCBI Taxonomy" id="6984"/>
    <lineage>
        <taxon>Eukaryota</taxon>
        <taxon>Metazoa</taxon>
        <taxon>Ecdysozoa</taxon>
        <taxon>Arthropoda</taxon>
        <taxon>Hexapoda</taxon>
        <taxon>Insecta</taxon>
        <taxon>Pterygota</taxon>
        <taxon>Neoptera</taxon>
        <taxon>Polyneoptera</taxon>
        <taxon>Dictyoptera</taxon>
        <taxon>Blattodea</taxon>
        <taxon>Blaberoidea</taxon>
        <taxon>Blaberidae</taxon>
        <taxon>Diplopterinae</taxon>
        <taxon>Diploptera</taxon>
    </lineage>
</organism>
<accession>A0AAD8E869</accession>
<evidence type="ECO:0000313" key="1">
    <source>
        <dbReference type="EMBL" id="KAJ9580753.1"/>
    </source>
</evidence>
<keyword evidence="2" id="KW-1185">Reference proteome</keyword>
<feature type="non-terminal residue" evidence="1">
    <location>
        <position position="1"/>
    </location>
</feature>
<proteinExistence type="predicted"/>